<dbReference type="Proteomes" id="UP001379945">
    <property type="component" value="Unassembled WGS sequence"/>
</dbReference>
<accession>A0ABU9C8M6</accession>
<comment type="caution">
    <text evidence="1">The sequence shown here is derived from an EMBL/GenBank/DDBJ whole genome shotgun (WGS) entry which is preliminary data.</text>
</comment>
<proteinExistence type="predicted"/>
<evidence type="ECO:0000313" key="1">
    <source>
        <dbReference type="EMBL" id="MEK8047585.1"/>
    </source>
</evidence>
<sequence length="151" mass="17025">MSGQQAWLLVGSANTRKSTLARCLTGCFNRNVRDIDLSSGGALKLYARVSALQESRTSPQDFLTEVARSRCEHVLFSLWPQHNPTDPQRWPDAQQYVDQLRQAGWQFPKVVVLGADPIRLQGTGEVLRIPVVKQQGVNTTAQQVRQHFGWR</sequence>
<evidence type="ECO:0000313" key="2">
    <source>
        <dbReference type="Proteomes" id="UP001379945"/>
    </source>
</evidence>
<protein>
    <recommendedName>
        <fullName evidence="3">AAA domain-containing protein</fullName>
    </recommendedName>
</protein>
<keyword evidence="2" id="KW-1185">Reference proteome</keyword>
<reference evidence="1 2" key="1">
    <citation type="submission" date="2024-04" db="EMBL/GenBank/DDBJ databases">
        <title>Novel species of the genus Ideonella isolated from streams.</title>
        <authorList>
            <person name="Lu H."/>
        </authorList>
    </citation>
    <scope>NUCLEOTIDE SEQUENCE [LARGE SCALE GENOMIC DNA]</scope>
    <source>
        <strain evidence="1 2">LYT19W</strain>
    </source>
</reference>
<gene>
    <name evidence="1" type="ORF">AACH00_14585</name>
</gene>
<organism evidence="1 2">
    <name type="scientific">Ideonella margarita</name>
    <dbReference type="NCBI Taxonomy" id="2984191"/>
    <lineage>
        <taxon>Bacteria</taxon>
        <taxon>Pseudomonadati</taxon>
        <taxon>Pseudomonadota</taxon>
        <taxon>Betaproteobacteria</taxon>
        <taxon>Burkholderiales</taxon>
        <taxon>Sphaerotilaceae</taxon>
        <taxon>Ideonella</taxon>
    </lineage>
</organism>
<evidence type="ECO:0008006" key="3">
    <source>
        <dbReference type="Google" id="ProtNLM"/>
    </source>
</evidence>
<name>A0ABU9C8M6_9BURK</name>
<dbReference type="EMBL" id="JBBUTI010000010">
    <property type="protein sequence ID" value="MEK8047585.1"/>
    <property type="molecule type" value="Genomic_DNA"/>
</dbReference>
<dbReference type="RefSeq" id="WP_341399893.1">
    <property type="nucleotide sequence ID" value="NZ_JBBUTI010000010.1"/>
</dbReference>